<gene>
    <name evidence="2" type="ORF">ROA7450_02985</name>
</gene>
<protein>
    <submittedName>
        <fullName evidence="2">Uncharacterized protein</fullName>
    </submittedName>
</protein>
<dbReference type="Proteomes" id="UP000193061">
    <property type="component" value="Unassembled WGS sequence"/>
</dbReference>
<name>A0A1X6ZP35_9RHOB</name>
<keyword evidence="1" id="KW-0732">Signal</keyword>
<reference evidence="2 3" key="1">
    <citation type="submission" date="2017-03" db="EMBL/GenBank/DDBJ databases">
        <authorList>
            <person name="Afonso C.L."/>
            <person name="Miller P.J."/>
            <person name="Scott M.A."/>
            <person name="Spackman E."/>
            <person name="Goraichik I."/>
            <person name="Dimitrov K.M."/>
            <person name="Suarez D.L."/>
            <person name="Swayne D.E."/>
        </authorList>
    </citation>
    <scope>NUCLEOTIDE SEQUENCE [LARGE SCALE GENOMIC DNA]</scope>
    <source>
        <strain evidence="2 3">CECT 7450</strain>
    </source>
</reference>
<proteinExistence type="predicted"/>
<accession>A0A1X6ZP35</accession>
<evidence type="ECO:0000313" key="2">
    <source>
        <dbReference type="EMBL" id="SLN57363.1"/>
    </source>
</evidence>
<keyword evidence="3" id="KW-1185">Reference proteome</keyword>
<organism evidence="2 3">
    <name type="scientific">Roseovarius albus</name>
    <dbReference type="NCBI Taxonomy" id="1247867"/>
    <lineage>
        <taxon>Bacteria</taxon>
        <taxon>Pseudomonadati</taxon>
        <taxon>Pseudomonadota</taxon>
        <taxon>Alphaproteobacteria</taxon>
        <taxon>Rhodobacterales</taxon>
        <taxon>Roseobacteraceae</taxon>
        <taxon>Roseovarius</taxon>
    </lineage>
</organism>
<feature type="signal peptide" evidence="1">
    <location>
        <begin position="1"/>
        <end position="23"/>
    </location>
</feature>
<sequence>MFQFLKRYSILATATLGTAISLASMTIAKETAIQMPMVEDAAIGGIKSSRGGTTNIAAFVTNFKGKAMVCGFWNVGNRISARSKSSNMFRKGMQTSSVRYKNKILVRDLTFMNEVSDKNYVTGAKANCKLSKHTWNPAMTNESINIHVMRRTIH</sequence>
<evidence type="ECO:0000256" key="1">
    <source>
        <dbReference type="SAM" id="SignalP"/>
    </source>
</evidence>
<dbReference type="EMBL" id="FWFX01000009">
    <property type="protein sequence ID" value="SLN57363.1"/>
    <property type="molecule type" value="Genomic_DNA"/>
</dbReference>
<dbReference type="AlphaFoldDB" id="A0A1X6ZP35"/>
<feature type="chain" id="PRO_5013118231" evidence="1">
    <location>
        <begin position="24"/>
        <end position="154"/>
    </location>
</feature>
<evidence type="ECO:0000313" key="3">
    <source>
        <dbReference type="Proteomes" id="UP000193061"/>
    </source>
</evidence>
<dbReference type="RefSeq" id="WP_085806589.1">
    <property type="nucleotide sequence ID" value="NZ_FWFX01000009.1"/>
</dbReference>